<dbReference type="AlphaFoldDB" id="A0A5B7K922"/>
<dbReference type="PANTHER" id="PTHR16189">
    <property type="entry name" value="TRANSMEMBRANE PROTEIN 104-RELATED"/>
    <property type="match status" value="1"/>
</dbReference>
<name>A0A5B7K922_PORTR</name>
<comment type="caution">
    <text evidence="2">The sequence shown here is derived from an EMBL/GenBank/DDBJ whole genome shotgun (WGS) entry which is preliminary data.</text>
</comment>
<keyword evidence="2" id="KW-0472">Membrane</keyword>
<proteinExistence type="predicted"/>
<reference evidence="2 3" key="1">
    <citation type="submission" date="2019-05" db="EMBL/GenBank/DDBJ databases">
        <title>Another draft genome of Portunus trituberculatus and its Hox gene families provides insights of decapod evolution.</title>
        <authorList>
            <person name="Jeong J.-H."/>
            <person name="Song I."/>
            <person name="Kim S."/>
            <person name="Choi T."/>
            <person name="Kim D."/>
            <person name="Ryu S."/>
            <person name="Kim W."/>
        </authorList>
    </citation>
    <scope>NUCLEOTIDE SEQUENCE [LARGE SCALE GENOMIC DNA]</scope>
    <source>
        <tissue evidence="2">Muscle</tissue>
    </source>
</reference>
<dbReference type="PANTHER" id="PTHR16189:SF0">
    <property type="entry name" value="TRANSMEMBRANE PROTEIN 104"/>
    <property type="match status" value="1"/>
</dbReference>
<evidence type="ECO:0000256" key="1">
    <source>
        <dbReference type="ARBA" id="ARBA00004141"/>
    </source>
</evidence>
<evidence type="ECO:0000313" key="2">
    <source>
        <dbReference type="EMBL" id="MPD01708.1"/>
    </source>
</evidence>
<accession>A0A5B7K922</accession>
<comment type="subcellular location">
    <subcellularLocation>
        <location evidence="1">Membrane</location>
        <topology evidence="1">Multi-pass membrane protein</topology>
    </subcellularLocation>
</comment>
<dbReference type="GO" id="GO:0016020">
    <property type="term" value="C:membrane"/>
    <property type="evidence" value="ECO:0007669"/>
    <property type="project" value="UniProtKB-SubCell"/>
</dbReference>
<dbReference type="Proteomes" id="UP000324222">
    <property type="component" value="Unassembled WGS sequence"/>
</dbReference>
<gene>
    <name evidence="2" type="primary">TMEM104_0</name>
    <name evidence="2" type="ORF">E2C01_097248</name>
</gene>
<protein>
    <submittedName>
        <fullName evidence="2">Transmembrane protein 104</fullName>
    </submittedName>
</protein>
<organism evidence="2 3">
    <name type="scientific">Portunus trituberculatus</name>
    <name type="common">Swimming crab</name>
    <name type="synonym">Neptunus trituberculatus</name>
    <dbReference type="NCBI Taxonomy" id="210409"/>
    <lineage>
        <taxon>Eukaryota</taxon>
        <taxon>Metazoa</taxon>
        <taxon>Ecdysozoa</taxon>
        <taxon>Arthropoda</taxon>
        <taxon>Crustacea</taxon>
        <taxon>Multicrustacea</taxon>
        <taxon>Malacostraca</taxon>
        <taxon>Eumalacostraca</taxon>
        <taxon>Eucarida</taxon>
        <taxon>Decapoda</taxon>
        <taxon>Pleocyemata</taxon>
        <taxon>Brachyura</taxon>
        <taxon>Eubrachyura</taxon>
        <taxon>Portunoidea</taxon>
        <taxon>Portunidae</taxon>
        <taxon>Portuninae</taxon>
        <taxon>Portunus</taxon>
    </lineage>
</organism>
<keyword evidence="2" id="KW-0812">Transmembrane</keyword>
<keyword evidence="3" id="KW-1185">Reference proteome</keyword>
<sequence length="105" mass="11434">MGKTGWVTSRRLRSSSLAFPSPNMAAMGIMIAWAIVKLAQDQGKGHPPTADVTKLPQLFGVCVYSFMCHHSLPALITPVSEKKSILKVCMQGSFCCDNHIRVVVC</sequence>
<dbReference type="EMBL" id="VSRR010128250">
    <property type="protein sequence ID" value="MPD01708.1"/>
    <property type="molecule type" value="Genomic_DNA"/>
</dbReference>
<dbReference type="OrthoDB" id="294541at2759"/>
<evidence type="ECO:0000313" key="3">
    <source>
        <dbReference type="Proteomes" id="UP000324222"/>
    </source>
</evidence>